<comment type="caution">
    <text evidence="1">The sequence shown here is derived from an EMBL/GenBank/DDBJ whole genome shotgun (WGS) entry which is preliminary data.</text>
</comment>
<dbReference type="Proteomes" id="UP000190648">
    <property type="component" value="Unassembled WGS sequence"/>
</dbReference>
<evidence type="ECO:0000313" key="1">
    <source>
        <dbReference type="EMBL" id="OPJ58903.1"/>
    </source>
</evidence>
<gene>
    <name evidence="1" type="ORF">AV530_000639</name>
</gene>
<keyword evidence="2" id="KW-1185">Reference proteome</keyword>
<name>A0A1V4IG16_PATFA</name>
<organism evidence="1 2">
    <name type="scientific">Patagioenas fasciata monilis</name>
    <dbReference type="NCBI Taxonomy" id="372326"/>
    <lineage>
        <taxon>Eukaryota</taxon>
        <taxon>Metazoa</taxon>
        <taxon>Chordata</taxon>
        <taxon>Craniata</taxon>
        <taxon>Vertebrata</taxon>
        <taxon>Euteleostomi</taxon>
        <taxon>Archelosauria</taxon>
        <taxon>Archosauria</taxon>
        <taxon>Dinosauria</taxon>
        <taxon>Saurischia</taxon>
        <taxon>Theropoda</taxon>
        <taxon>Coelurosauria</taxon>
        <taxon>Aves</taxon>
        <taxon>Neognathae</taxon>
        <taxon>Neoaves</taxon>
        <taxon>Columbimorphae</taxon>
        <taxon>Columbiformes</taxon>
        <taxon>Columbidae</taxon>
        <taxon>Patagioenas</taxon>
    </lineage>
</organism>
<dbReference type="EMBL" id="LSYS01009753">
    <property type="protein sequence ID" value="OPJ58903.1"/>
    <property type="molecule type" value="Genomic_DNA"/>
</dbReference>
<protein>
    <submittedName>
        <fullName evidence="1">Uncharacterized protein</fullName>
    </submittedName>
</protein>
<dbReference type="AlphaFoldDB" id="A0A1V4IG16"/>
<dbReference type="STRING" id="372326.A0A1V4IG16"/>
<sequence length="77" mass="9066">MNVEQLPEETFTIVNRELHLNNNRLQVLPFELGKQFQLETWGSESCFYFFLGIDACLTISVLRCNGWKRLVRKIAFV</sequence>
<reference evidence="1 2" key="1">
    <citation type="submission" date="2016-02" db="EMBL/GenBank/DDBJ databases">
        <title>Band-tailed pigeon sequencing and assembly.</title>
        <authorList>
            <person name="Soares A.E."/>
            <person name="Novak B.J."/>
            <person name="Rice E.S."/>
            <person name="O'Connell B."/>
            <person name="Chang D."/>
            <person name="Weber S."/>
            <person name="Shapiro B."/>
        </authorList>
    </citation>
    <scope>NUCLEOTIDE SEQUENCE [LARGE SCALE GENOMIC DNA]</scope>
    <source>
        <strain evidence="1">BTP2013</strain>
        <tissue evidence="1">Blood</tissue>
    </source>
</reference>
<accession>A0A1V4IG16</accession>
<proteinExistence type="predicted"/>
<dbReference type="OrthoDB" id="1394818at2759"/>
<evidence type="ECO:0000313" key="2">
    <source>
        <dbReference type="Proteomes" id="UP000190648"/>
    </source>
</evidence>